<dbReference type="AlphaFoldDB" id="A0A1P8MVU6"/>
<dbReference type="Pfam" id="PF02962">
    <property type="entry name" value="CHMI"/>
    <property type="match status" value="1"/>
</dbReference>
<dbReference type="InterPro" id="IPR014347">
    <property type="entry name" value="Tautomerase/MIF_sf"/>
</dbReference>
<organism evidence="1 2">
    <name type="scientific">Tateyamaria omphalii</name>
    <dbReference type="NCBI Taxonomy" id="299262"/>
    <lineage>
        <taxon>Bacteria</taxon>
        <taxon>Pseudomonadati</taxon>
        <taxon>Pseudomonadota</taxon>
        <taxon>Alphaproteobacteria</taxon>
        <taxon>Rhodobacterales</taxon>
        <taxon>Roseobacteraceae</taxon>
        <taxon>Tateyamaria</taxon>
    </lineage>
</organism>
<dbReference type="GO" id="GO:0008704">
    <property type="term" value="F:5-carboxymethyl-2-hydroxymuconate delta-isomerase activity"/>
    <property type="evidence" value="ECO:0007669"/>
    <property type="project" value="InterPro"/>
</dbReference>
<dbReference type="OrthoDB" id="9814215at2"/>
<dbReference type="PANTHER" id="PTHR37950">
    <property type="entry name" value="4-HYDROXYPHENYLACETATE CATABOLISM PROTEIN"/>
    <property type="match status" value="1"/>
</dbReference>
<dbReference type="Gene3D" id="3.30.429.10">
    <property type="entry name" value="Macrophage Migration Inhibitory Factor"/>
    <property type="match status" value="1"/>
</dbReference>
<evidence type="ECO:0000313" key="2">
    <source>
        <dbReference type="Proteomes" id="UP000186336"/>
    </source>
</evidence>
<dbReference type="InterPro" id="IPR004220">
    <property type="entry name" value="5-COMe_2-OHmuconate_Isoase"/>
</dbReference>
<gene>
    <name evidence="1" type="ORF">BWR18_10915</name>
</gene>
<evidence type="ECO:0000313" key="1">
    <source>
        <dbReference type="EMBL" id="APX12131.1"/>
    </source>
</evidence>
<reference evidence="1 2" key="1">
    <citation type="submission" date="2017-01" db="EMBL/GenBank/DDBJ databases">
        <title>Complete genome of Tateyamaria omphalii DOK1-4 isolated from seawater in Dokdo.</title>
        <authorList>
            <person name="Kim J.H."/>
            <person name="Chi W.-J."/>
        </authorList>
    </citation>
    <scope>NUCLEOTIDE SEQUENCE [LARGE SCALE GENOMIC DNA]</scope>
    <source>
        <strain evidence="1 2">DOK1-4</strain>
    </source>
</reference>
<sequence length="130" mass="14277">MPHIILDYSASLDEALDMHSLRVTLKDAAAATGVVPPAGIRVRAHATQHSVIADGDPRRADIGITIRLAAGRTDAQQTKATDAVFDAARVFTASHMAQYPFMLSLELREIDPHHSRKIGWIRDHLPPDMH</sequence>
<dbReference type="RefSeq" id="WP_076628194.1">
    <property type="nucleotide sequence ID" value="NZ_CP019312.1"/>
</dbReference>
<name>A0A1P8MVU6_9RHOB</name>
<dbReference type="CDD" id="cd00580">
    <property type="entry name" value="CHMI"/>
    <property type="match status" value="1"/>
</dbReference>
<dbReference type="EMBL" id="CP019312">
    <property type="protein sequence ID" value="APX12131.1"/>
    <property type="molecule type" value="Genomic_DNA"/>
</dbReference>
<dbReference type="PANTHER" id="PTHR37950:SF1">
    <property type="entry name" value="4-HYDROXYPHENYLACETATE CATABOLISM PROTEIN"/>
    <property type="match status" value="1"/>
</dbReference>
<keyword evidence="2" id="KW-1185">Reference proteome</keyword>
<dbReference type="SUPFAM" id="SSF55331">
    <property type="entry name" value="Tautomerase/MIF"/>
    <property type="match status" value="1"/>
</dbReference>
<evidence type="ECO:0008006" key="3">
    <source>
        <dbReference type="Google" id="ProtNLM"/>
    </source>
</evidence>
<protein>
    <recommendedName>
        <fullName evidence="3">5-carboxymethyl-2-hydroxymuconate isomerase</fullName>
    </recommendedName>
</protein>
<dbReference type="KEGG" id="tom:BWR18_10915"/>
<proteinExistence type="predicted"/>
<dbReference type="Proteomes" id="UP000186336">
    <property type="component" value="Chromosome"/>
</dbReference>
<accession>A0A1P8MVU6</accession>
<dbReference type="STRING" id="299262.BWR18_10915"/>